<dbReference type="KEGG" id="eaj:Q3M24_13355"/>
<dbReference type="EMBL" id="CP159373">
    <property type="protein sequence ID" value="XCN71298.1"/>
    <property type="molecule type" value="Genomic_DNA"/>
</dbReference>
<evidence type="ECO:0000256" key="1">
    <source>
        <dbReference type="SAM" id="SignalP"/>
    </source>
</evidence>
<reference evidence="2" key="2">
    <citation type="submission" date="2024-06" db="EMBL/GenBank/DDBJ databases">
        <authorList>
            <person name="Plum-Jensen L.E."/>
            <person name="Schramm A."/>
            <person name="Marshall I.P.G."/>
        </authorList>
    </citation>
    <scope>NUCLEOTIDE SEQUENCE</scope>
    <source>
        <strain evidence="2">Rat1</strain>
    </source>
</reference>
<dbReference type="Pfam" id="PF10563">
    <property type="entry name" value="CA_like"/>
    <property type="match status" value="1"/>
</dbReference>
<sequence length="278" mass="29795">MNLKKTLQALFVVSSAFGLLASTGCAKDAGHHPEGTGKVCEGFGPQTPRDIDSKVGENTQLYSFAPGYKDMNLCNIHFHVHAEHKAKDYSIYAGEGEHGHGGGYQCNDTKNLTKKELTPVEGEGGCEGVKPGDTIEVHWVHSSCDVAPGKGLGSCSSEGCVNPDLRVESQVFLVVNDSSALNFADMAYGGNVVNGLHQAKSLPTNTGVPVEFLGSTTGPKFTQETCSPYQVTWSVRPQCAKIDISSLNAWCKDNVFDEDHAHGVRQLVTDPKLLSEIK</sequence>
<keyword evidence="2" id="KW-0456">Lyase</keyword>
<organism evidence="2">
    <name type="scientific">Candidatus Electrothrix aestuarii</name>
    <dbReference type="NCBI Taxonomy" id="3062594"/>
    <lineage>
        <taxon>Bacteria</taxon>
        <taxon>Pseudomonadati</taxon>
        <taxon>Thermodesulfobacteriota</taxon>
        <taxon>Desulfobulbia</taxon>
        <taxon>Desulfobulbales</taxon>
        <taxon>Desulfobulbaceae</taxon>
        <taxon>Candidatus Electrothrix</taxon>
    </lineage>
</organism>
<dbReference type="InterPro" id="IPR018883">
    <property type="entry name" value="Delta_CA"/>
</dbReference>
<proteinExistence type="predicted"/>
<dbReference type="EC" id="4.2.1.1" evidence="2"/>
<evidence type="ECO:0000313" key="2">
    <source>
        <dbReference type="EMBL" id="XCN71298.1"/>
    </source>
</evidence>
<accession>A0AAU8LPT0</accession>
<feature type="chain" id="PRO_5043672551" evidence="1">
    <location>
        <begin position="22"/>
        <end position="278"/>
    </location>
</feature>
<feature type="signal peptide" evidence="1">
    <location>
        <begin position="1"/>
        <end position="21"/>
    </location>
</feature>
<dbReference type="GO" id="GO:0004089">
    <property type="term" value="F:carbonate dehydratase activity"/>
    <property type="evidence" value="ECO:0007669"/>
    <property type="project" value="UniProtKB-EC"/>
</dbReference>
<reference evidence="2" key="1">
    <citation type="journal article" date="2024" name="Syst. Appl. Microbiol.">
        <title>First single-strain enrichments of Electrothrix cable bacteria, description of E. aestuarii sp. nov. and E. rattekaaiensis sp. nov., and proposal of a cable bacteria taxonomy following the rules of the SeqCode.</title>
        <authorList>
            <person name="Plum-Jensen L.E."/>
            <person name="Schramm A."/>
            <person name="Marshall I.P.G."/>
        </authorList>
    </citation>
    <scope>NUCLEOTIDE SEQUENCE</scope>
    <source>
        <strain evidence="2">Rat1</strain>
    </source>
</reference>
<name>A0AAU8LPT0_9BACT</name>
<dbReference type="AlphaFoldDB" id="A0AAU8LPT0"/>
<dbReference type="PROSITE" id="PS51257">
    <property type="entry name" value="PROKAR_LIPOPROTEIN"/>
    <property type="match status" value="1"/>
</dbReference>
<protein>
    <submittedName>
        <fullName evidence="2">Delta-class carbonic anhydrase</fullName>
        <ecNumber evidence="2">4.2.1.1</ecNumber>
    </submittedName>
</protein>
<keyword evidence="1" id="KW-0732">Signal</keyword>
<gene>
    <name evidence="2" type="ORF">Q3M24_13355</name>
</gene>